<dbReference type="RefSeq" id="WP_344756791.1">
    <property type="nucleotide sequence ID" value="NZ_BAABAE010000003.1"/>
</dbReference>
<dbReference type="Proteomes" id="UP001501004">
    <property type="component" value="Unassembled WGS sequence"/>
</dbReference>
<dbReference type="SUPFAM" id="SSF51182">
    <property type="entry name" value="RmlC-like cupins"/>
    <property type="match status" value="1"/>
</dbReference>
<dbReference type="PANTHER" id="PTHR37694">
    <property type="entry name" value="SLR8022 PROTEIN"/>
    <property type="match status" value="1"/>
</dbReference>
<evidence type="ECO:0000313" key="2">
    <source>
        <dbReference type="Proteomes" id="UP001501004"/>
    </source>
</evidence>
<name>A0ABP7FYE1_9MICO</name>
<dbReference type="InterPro" id="IPR011051">
    <property type="entry name" value="RmlC_Cupin_sf"/>
</dbReference>
<gene>
    <name evidence="1" type="ORF">GCM10022239_23020</name>
</gene>
<dbReference type="CDD" id="cd02230">
    <property type="entry name" value="cupin_HP0902-like"/>
    <property type="match status" value="1"/>
</dbReference>
<dbReference type="InterPro" id="IPR014710">
    <property type="entry name" value="RmlC-like_jellyroll"/>
</dbReference>
<protein>
    <recommendedName>
        <fullName evidence="3">Cupin</fullName>
    </recommendedName>
</protein>
<sequence length="111" mass="11959">MTDTVSDSAITAIDDLLVGSPVPQEGLGHQTVLRHPDVRVVVLAFAAGHVLKEHAAPFPLLMQALDGELLVRADGRETRLVPGGLLRLDPSLRHEVEAVQGSRLMLTLLTR</sequence>
<accession>A0ABP7FYE1</accession>
<proteinExistence type="predicted"/>
<evidence type="ECO:0000313" key="1">
    <source>
        <dbReference type="EMBL" id="GAA3746888.1"/>
    </source>
</evidence>
<organism evidence="1 2">
    <name type="scientific">Leifsonella bigeumensis</name>
    <dbReference type="NCBI Taxonomy" id="433643"/>
    <lineage>
        <taxon>Bacteria</taxon>
        <taxon>Bacillati</taxon>
        <taxon>Actinomycetota</taxon>
        <taxon>Actinomycetes</taxon>
        <taxon>Micrococcales</taxon>
        <taxon>Microbacteriaceae</taxon>
        <taxon>Leifsonella</taxon>
    </lineage>
</organism>
<reference evidence="2" key="1">
    <citation type="journal article" date="2019" name="Int. J. Syst. Evol. Microbiol.">
        <title>The Global Catalogue of Microorganisms (GCM) 10K type strain sequencing project: providing services to taxonomists for standard genome sequencing and annotation.</title>
        <authorList>
            <consortium name="The Broad Institute Genomics Platform"/>
            <consortium name="The Broad Institute Genome Sequencing Center for Infectious Disease"/>
            <person name="Wu L."/>
            <person name="Ma J."/>
        </authorList>
    </citation>
    <scope>NUCLEOTIDE SEQUENCE [LARGE SCALE GENOMIC DNA]</scope>
    <source>
        <strain evidence="2">JCM 16949</strain>
    </source>
</reference>
<comment type="caution">
    <text evidence="1">The sequence shown here is derived from an EMBL/GenBank/DDBJ whole genome shotgun (WGS) entry which is preliminary data.</text>
</comment>
<evidence type="ECO:0008006" key="3">
    <source>
        <dbReference type="Google" id="ProtNLM"/>
    </source>
</evidence>
<dbReference type="EMBL" id="BAABAE010000003">
    <property type="protein sequence ID" value="GAA3746888.1"/>
    <property type="molecule type" value="Genomic_DNA"/>
</dbReference>
<dbReference type="Gene3D" id="2.60.120.10">
    <property type="entry name" value="Jelly Rolls"/>
    <property type="match status" value="1"/>
</dbReference>
<keyword evidence="2" id="KW-1185">Reference proteome</keyword>
<dbReference type="PANTHER" id="PTHR37694:SF1">
    <property type="entry name" value="SLR8022 PROTEIN"/>
    <property type="match status" value="1"/>
</dbReference>